<feature type="transmembrane region" description="Helical" evidence="1">
    <location>
        <begin position="147"/>
        <end position="166"/>
    </location>
</feature>
<dbReference type="GO" id="GO:0016747">
    <property type="term" value="F:acyltransferase activity, transferring groups other than amino-acyl groups"/>
    <property type="evidence" value="ECO:0007669"/>
    <property type="project" value="InterPro"/>
</dbReference>
<evidence type="ECO:0000256" key="1">
    <source>
        <dbReference type="SAM" id="Phobius"/>
    </source>
</evidence>
<dbReference type="InterPro" id="IPR050879">
    <property type="entry name" value="Acyltransferase_3"/>
</dbReference>
<feature type="transmembrane region" description="Helical" evidence="1">
    <location>
        <begin position="178"/>
        <end position="199"/>
    </location>
</feature>
<reference evidence="4 5" key="1">
    <citation type="submission" date="2019-09" db="EMBL/GenBank/DDBJ databases">
        <title>Genome sequence of Roseospira marina, one of the more divergent members of the non-sulfur purple photosynthetic bacterial family, the Rhodospirillaceae.</title>
        <authorList>
            <person name="Meyer T."/>
            <person name="Kyndt J."/>
        </authorList>
    </citation>
    <scope>NUCLEOTIDE SEQUENCE [LARGE SCALE GENOMIC DNA]</scope>
    <source>
        <strain evidence="4 5">DSM 15113</strain>
    </source>
</reference>
<feature type="transmembrane region" description="Helical" evidence="1">
    <location>
        <begin position="265"/>
        <end position="283"/>
    </location>
</feature>
<keyword evidence="1" id="KW-0812">Transmembrane</keyword>
<dbReference type="PANTHER" id="PTHR23028:SF53">
    <property type="entry name" value="ACYL_TRANSF_3 DOMAIN-CONTAINING PROTEIN"/>
    <property type="match status" value="1"/>
</dbReference>
<dbReference type="PANTHER" id="PTHR23028">
    <property type="entry name" value="ACETYLTRANSFERASE"/>
    <property type="match status" value="1"/>
</dbReference>
<sequence>MRPQERQDGRGYLTEVDGLRALAVLSVMAFHLKDSLLPGGFTGVDVFFVISGYVVTKSLFDTSHLNLWRFITNFYARRIVRIIPALLLCLLVVTLLTVLFIPRSWLSGATENTGLAAFFGFSNVALVLFNDGYFAPRVEFNPFVHTWSLGVEEQFYLVFPAIFFLWARMRDTGDLRSLLARATLPALAIASLGAAWWMGRTMPEAAYYLLFSRFWELAAGALLFKAHAQGRMLPTSPRTATLVLGAGMAVAAAGFVFSAEDTFPWPWAFLPVVGTGLMIAAVARPECNGSPLHGLLRHPVAVYLGKTSYSLYLWHWPVYVLFRWTVGLDTVPKMAAAVAVTLASAFASYHLVENALRRSPVVTRRPPLLRIAGGLVCIGLVYGAANHLFRGQMDYSLSVTRDIATWHVIPALPSRPEDRAGKPFADRSLFAVGDSHALAYGTLFSDLQEQLGVKTVTFHNARCRIVSLMVKMVTDPECQQTLEHILSTIEAQATPGDVVFFASLRVFRLADQWATFDQAPVRHWMEAGQAERDGAVDQASAIIERLNRHGLHVIVDAPKPILPSPPFRCSDWFNRSNPICKGGLSIDRAFLEEWRAPIVASLATLQERFPDGLTVWDPFPVLCPGEVCHAFDGETPLFFDGDHLSPHGNQVLYPAFVSVLEGLWAPEDTRVSGTPVDTGDTARP</sequence>
<dbReference type="GO" id="GO:0009103">
    <property type="term" value="P:lipopolysaccharide biosynthetic process"/>
    <property type="evidence" value="ECO:0007669"/>
    <property type="project" value="TreeGrafter"/>
</dbReference>
<evidence type="ECO:0000259" key="3">
    <source>
        <dbReference type="Pfam" id="PF19040"/>
    </source>
</evidence>
<gene>
    <name evidence="4" type="ORF">F1188_06210</name>
</gene>
<feature type="domain" description="Acyltransferase 3" evidence="2">
    <location>
        <begin position="15"/>
        <end position="349"/>
    </location>
</feature>
<protein>
    <submittedName>
        <fullName evidence="4">Acyltransferase</fullName>
    </submittedName>
</protein>
<comment type="caution">
    <text evidence="4">The sequence shown here is derived from an EMBL/GenBank/DDBJ whole genome shotgun (WGS) entry which is preliminary data.</text>
</comment>
<dbReference type="SUPFAM" id="SSF52266">
    <property type="entry name" value="SGNH hydrolase"/>
    <property type="match status" value="1"/>
</dbReference>
<keyword evidence="1" id="KW-0472">Membrane</keyword>
<keyword evidence="4" id="KW-0012">Acyltransferase</keyword>
<evidence type="ECO:0000259" key="2">
    <source>
        <dbReference type="Pfam" id="PF01757"/>
    </source>
</evidence>
<feature type="transmembrane region" description="Helical" evidence="1">
    <location>
        <begin position="334"/>
        <end position="356"/>
    </location>
</feature>
<keyword evidence="1" id="KW-1133">Transmembrane helix</keyword>
<feature type="transmembrane region" description="Helical" evidence="1">
    <location>
        <begin position="295"/>
        <end position="314"/>
    </location>
</feature>
<dbReference type="Pfam" id="PF01757">
    <property type="entry name" value="Acyl_transf_3"/>
    <property type="match status" value="1"/>
</dbReference>
<feature type="domain" description="SGNH" evidence="3">
    <location>
        <begin position="426"/>
        <end position="656"/>
    </location>
</feature>
<accession>A0A5M6IFU8</accession>
<dbReference type="Proteomes" id="UP000324065">
    <property type="component" value="Unassembled WGS sequence"/>
</dbReference>
<name>A0A5M6IFU8_9PROT</name>
<keyword evidence="5" id="KW-1185">Reference proteome</keyword>
<feature type="transmembrane region" description="Helical" evidence="1">
    <location>
        <begin position="75"/>
        <end position="101"/>
    </location>
</feature>
<evidence type="ECO:0000313" key="5">
    <source>
        <dbReference type="Proteomes" id="UP000324065"/>
    </source>
</evidence>
<feature type="transmembrane region" description="Helical" evidence="1">
    <location>
        <begin position="368"/>
        <end position="389"/>
    </location>
</feature>
<dbReference type="GO" id="GO:0016020">
    <property type="term" value="C:membrane"/>
    <property type="evidence" value="ECO:0007669"/>
    <property type="project" value="TreeGrafter"/>
</dbReference>
<feature type="transmembrane region" description="Helical" evidence="1">
    <location>
        <begin position="240"/>
        <end position="259"/>
    </location>
</feature>
<dbReference type="EMBL" id="VWPJ01000004">
    <property type="protein sequence ID" value="KAA5606458.1"/>
    <property type="molecule type" value="Genomic_DNA"/>
</dbReference>
<evidence type="ECO:0000313" key="4">
    <source>
        <dbReference type="EMBL" id="KAA5606458.1"/>
    </source>
</evidence>
<organism evidence="4 5">
    <name type="scientific">Roseospira marina</name>
    <dbReference type="NCBI Taxonomy" id="140057"/>
    <lineage>
        <taxon>Bacteria</taxon>
        <taxon>Pseudomonadati</taxon>
        <taxon>Pseudomonadota</taxon>
        <taxon>Alphaproteobacteria</taxon>
        <taxon>Rhodospirillales</taxon>
        <taxon>Rhodospirillaceae</taxon>
        <taxon>Roseospira</taxon>
    </lineage>
</organism>
<dbReference type="Pfam" id="PF19040">
    <property type="entry name" value="SGNH"/>
    <property type="match status" value="1"/>
</dbReference>
<dbReference type="AlphaFoldDB" id="A0A5M6IFU8"/>
<proteinExistence type="predicted"/>
<dbReference type="InterPro" id="IPR002656">
    <property type="entry name" value="Acyl_transf_3_dom"/>
</dbReference>
<dbReference type="OrthoDB" id="9796461at2"/>
<dbReference type="InterPro" id="IPR043968">
    <property type="entry name" value="SGNH"/>
</dbReference>
<dbReference type="RefSeq" id="WP_150061527.1">
    <property type="nucleotide sequence ID" value="NZ_JACHII010000006.1"/>
</dbReference>
<keyword evidence="4" id="KW-0808">Transferase</keyword>